<dbReference type="PANTHER" id="PTHR21521">
    <property type="entry name" value="AMUN, ISOFORM A"/>
    <property type="match status" value="1"/>
</dbReference>
<reference evidence="2" key="1">
    <citation type="journal article" date="2021" name="Sci. Adv.">
        <title>The American lobster genome reveals insights on longevity, neural, and immune adaptations.</title>
        <authorList>
            <person name="Polinski J.M."/>
            <person name="Zimin A.V."/>
            <person name="Clark K.F."/>
            <person name="Kohn A.B."/>
            <person name="Sadowski N."/>
            <person name="Timp W."/>
            <person name="Ptitsyn A."/>
            <person name="Khanna P."/>
            <person name="Romanova D.Y."/>
            <person name="Williams P."/>
            <person name="Greenwood S.J."/>
            <person name="Moroz L.L."/>
            <person name="Walt D.R."/>
            <person name="Bodnar A.G."/>
        </authorList>
    </citation>
    <scope>NUCLEOTIDE SEQUENCE</scope>
    <source>
        <strain evidence="2">GMGI-L3</strain>
    </source>
</reference>
<dbReference type="EMBL" id="JAHLQT010046319">
    <property type="protein sequence ID" value="KAG7153700.1"/>
    <property type="molecule type" value="Genomic_DNA"/>
</dbReference>
<evidence type="ECO:0000256" key="1">
    <source>
        <dbReference type="SAM" id="MobiDB-lite"/>
    </source>
</evidence>
<evidence type="ECO:0000313" key="2">
    <source>
        <dbReference type="EMBL" id="KAG7153700.1"/>
    </source>
</evidence>
<dbReference type="PANTHER" id="PTHR21521:SF0">
    <property type="entry name" value="AMUN, ISOFORM A"/>
    <property type="match status" value="1"/>
</dbReference>
<protein>
    <submittedName>
        <fullName evidence="2">Uncharacterized protein</fullName>
    </submittedName>
</protein>
<dbReference type="OrthoDB" id="8249012at2759"/>
<evidence type="ECO:0000313" key="3">
    <source>
        <dbReference type="Proteomes" id="UP000747542"/>
    </source>
</evidence>
<name>A0A8J5JDD4_HOMAM</name>
<feature type="region of interest" description="Disordered" evidence="1">
    <location>
        <begin position="225"/>
        <end position="244"/>
    </location>
</feature>
<dbReference type="AlphaFoldDB" id="A0A8J5JDD4"/>
<keyword evidence="3" id="KW-1185">Reference proteome</keyword>
<dbReference type="Proteomes" id="UP000747542">
    <property type="component" value="Unassembled WGS sequence"/>
</dbReference>
<sequence length="244" mass="27546">MLTTTQFLTDADTQKFAAVLKLYPNALKIKASLKKKQGESLEKLDKWYQDELGRDAQSRKPPYITRDELVRLMGWKLSRGKFRPRLMELAGSNSDESVQKASQQGIHLAQKDKIQDAIKALVVLKGIGPATASGILAACVPEKCCFFADEVAHAIPSLASLKYNAAEYEVLNSEMINCAKRLNCEAQKEDEKENGLEKWTPHKVELTIWTYSLLHQNNSELLSDISGKRRTSDKEEHLLKKQKK</sequence>
<organism evidence="2 3">
    <name type="scientific">Homarus americanus</name>
    <name type="common">American lobster</name>
    <dbReference type="NCBI Taxonomy" id="6706"/>
    <lineage>
        <taxon>Eukaryota</taxon>
        <taxon>Metazoa</taxon>
        <taxon>Ecdysozoa</taxon>
        <taxon>Arthropoda</taxon>
        <taxon>Crustacea</taxon>
        <taxon>Multicrustacea</taxon>
        <taxon>Malacostraca</taxon>
        <taxon>Eumalacostraca</taxon>
        <taxon>Eucarida</taxon>
        <taxon>Decapoda</taxon>
        <taxon>Pleocyemata</taxon>
        <taxon>Astacidea</taxon>
        <taxon>Nephropoidea</taxon>
        <taxon>Nephropidae</taxon>
        <taxon>Homarus</taxon>
    </lineage>
</organism>
<proteinExistence type="predicted"/>
<gene>
    <name evidence="2" type="ORF">Hamer_G009367</name>
</gene>
<comment type="caution">
    <text evidence="2">The sequence shown here is derived from an EMBL/GenBank/DDBJ whole genome shotgun (WGS) entry which is preliminary data.</text>
</comment>
<accession>A0A8J5JDD4</accession>
<feature type="compositionally biased region" description="Basic and acidic residues" evidence="1">
    <location>
        <begin position="226"/>
        <end position="244"/>
    </location>
</feature>